<evidence type="ECO:0000313" key="1">
    <source>
        <dbReference type="EMBL" id="GGZ32166.1"/>
    </source>
</evidence>
<accession>A0A918UTJ6</accession>
<gene>
    <name evidence="1" type="ORF">GCM10011273_17800</name>
</gene>
<organism evidence="1 2">
    <name type="scientific">Asticcacaulis endophyticus</name>
    <dbReference type="NCBI Taxonomy" id="1395890"/>
    <lineage>
        <taxon>Bacteria</taxon>
        <taxon>Pseudomonadati</taxon>
        <taxon>Pseudomonadota</taxon>
        <taxon>Alphaproteobacteria</taxon>
        <taxon>Caulobacterales</taxon>
        <taxon>Caulobacteraceae</taxon>
        <taxon>Asticcacaulis</taxon>
    </lineage>
</organism>
<reference evidence="1" key="1">
    <citation type="journal article" date="2014" name="Int. J. Syst. Evol. Microbiol.">
        <title>Complete genome sequence of Corynebacterium casei LMG S-19264T (=DSM 44701T), isolated from a smear-ripened cheese.</title>
        <authorList>
            <consortium name="US DOE Joint Genome Institute (JGI-PGF)"/>
            <person name="Walter F."/>
            <person name="Albersmeier A."/>
            <person name="Kalinowski J."/>
            <person name="Ruckert C."/>
        </authorList>
    </citation>
    <scope>NUCLEOTIDE SEQUENCE</scope>
    <source>
        <strain evidence="1">KCTC 32296</strain>
    </source>
</reference>
<evidence type="ECO:0000313" key="2">
    <source>
        <dbReference type="Proteomes" id="UP000662572"/>
    </source>
</evidence>
<sequence>MILKATQRHRVIYLLAQNQKTRFVRYVYVAPNIVPENHLKRSLPVLLNPATELLRARGRGEMLTRAANSWHANP</sequence>
<dbReference type="EMBL" id="BMZB01000002">
    <property type="protein sequence ID" value="GGZ32166.1"/>
    <property type="molecule type" value="Genomic_DNA"/>
</dbReference>
<name>A0A918UTJ6_9CAUL</name>
<keyword evidence="2" id="KW-1185">Reference proteome</keyword>
<dbReference type="AlphaFoldDB" id="A0A918UTJ6"/>
<dbReference type="Proteomes" id="UP000662572">
    <property type="component" value="Unassembled WGS sequence"/>
</dbReference>
<reference evidence="1" key="2">
    <citation type="submission" date="2020-09" db="EMBL/GenBank/DDBJ databases">
        <authorList>
            <person name="Sun Q."/>
            <person name="Kim S."/>
        </authorList>
    </citation>
    <scope>NUCLEOTIDE SEQUENCE</scope>
    <source>
        <strain evidence="1">KCTC 32296</strain>
    </source>
</reference>
<comment type="caution">
    <text evidence="1">The sequence shown here is derived from an EMBL/GenBank/DDBJ whole genome shotgun (WGS) entry which is preliminary data.</text>
</comment>
<proteinExistence type="predicted"/>
<protein>
    <submittedName>
        <fullName evidence="1">Uncharacterized protein</fullName>
    </submittedName>
</protein>